<comment type="similarity">
    <text evidence="1">Belongs to the short-chain dehydrogenases/reductases (SDR) family.</text>
</comment>
<evidence type="ECO:0000313" key="5">
    <source>
        <dbReference type="Proteomes" id="UP001174691"/>
    </source>
</evidence>
<dbReference type="InterPro" id="IPR002347">
    <property type="entry name" value="SDR_fam"/>
</dbReference>
<dbReference type="AlphaFoldDB" id="A0AA38VAX9"/>
<evidence type="ECO:0000256" key="2">
    <source>
        <dbReference type="ARBA" id="ARBA00022857"/>
    </source>
</evidence>
<dbReference type="EMBL" id="JANBVN010000285">
    <property type="protein sequence ID" value="KAJ9130116.1"/>
    <property type="molecule type" value="Genomic_DNA"/>
</dbReference>
<evidence type="ECO:0000256" key="3">
    <source>
        <dbReference type="ARBA" id="ARBA00023002"/>
    </source>
</evidence>
<gene>
    <name evidence="4" type="ORF">NKR19_g10039</name>
</gene>
<comment type="caution">
    <text evidence="4">The sequence shown here is derived from an EMBL/GenBank/DDBJ whole genome shotgun (WGS) entry which is preliminary data.</text>
</comment>
<protein>
    <submittedName>
        <fullName evidence="4">Short-chain dehydrogenase/reductase SDR</fullName>
    </submittedName>
</protein>
<proteinExistence type="inferred from homology"/>
<dbReference type="PRINTS" id="PR00081">
    <property type="entry name" value="GDHRDH"/>
</dbReference>
<evidence type="ECO:0000313" key="4">
    <source>
        <dbReference type="EMBL" id="KAJ9130116.1"/>
    </source>
</evidence>
<dbReference type="Pfam" id="PF13561">
    <property type="entry name" value="adh_short_C2"/>
    <property type="match status" value="1"/>
</dbReference>
<dbReference type="SUPFAM" id="SSF51735">
    <property type="entry name" value="NAD(P)-binding Rossmann-fold domains"/>
    <property type="match status" value="1"/>
</dbReference>
<keyword evidence="3" id="KW-0560">Oxidoreductase</keyword>
<dbReference type="PRINTS" id="PR00080">
    <property type="entry name" value="SDRFAMILY"/>
</dbReference>
<dbReference type="GO" id="GO:0016614">
    <property type="term" value="F:oxidoreductase activity, acting on CH-OH group of donors"/>
    <property type="evidence" value="ECO:0007669"/>
    <property type="project" value="UniProtKB-ARBA"/>
</dbReference>
<keyword evidence="5" id="KW-1185">Reference proteome</keyword>
<dbReference type="PANTHER" id="PTHR48107">
    <property type="entry name" value="NADPH-DEPENDENT ALDEHYDE REDUCTASE-LIKE PROTEIN, CHLOROPLASTIC-RELATED"/>
    <property type="match status" value="1"/>
</dbReference>
<reference evidence="4" key="1">
    <citation type="submission" date="2022-07" db="EMBL/GenBank/DDBJ databases">
        <title>Fungi with potential for degradation of polypropylene.</title>
        <authorList>
            <person name="Gostincar C."/>
        </authorList>
    </citation>
    <scope>NUCLEOTIDE SEQUENCE</scope>
    <source>
        <strain evidence="4">EXF-13287</strain>
    </source>
</reference>
<accession>A0AA38VAX9</accession>
<keyword evidence="2" id="KW-0521">NADP</keyword>
<dbReference type="Gene3D" id="3.40.50.720">
    <property type="entry name" value="NAD(P)-binding Rossmann-like Domain"/>
    <property type="match status" value="1"/>
</dbReference>
<dbReference type="Proteomes" id="UP001174691">
    <property type="component" value="Unassembled WGS sequence"/>
</dbReference>
<organism evidence="4 5">
    <name type="scientific">Coniochaeta hoffmannii</name>
    <dbReference type="NCBI Taxonomy" id="91930"/>
    <lineage>
        <taxon>Eukaryota</taxon>
        <taxon>Fungi</taxon>
        <taxon>Dikarya</taxon>
        <taxon>Ascomycota</taxon>
        <taxon>Pezizomycotina</taxon>
        <taxon>Sordariomycetes</taxon>
        <taxon>Sordariomycetidae</taxon>
        <taxon>Coniochaetales</taxon>
        <taxon>Coniochaetaceae</taxon>
        <taxon>Coniochaeta</taxon>
    </lineage>
</organism>
<dbReference type="FunFam" id="3.40.50.720:FF:000084">
    <property type="entry name" value="Short-chain dehydrogenase reductase"/>
    <property type="match status" value="1"/>
</dbReference>
<dbReference type="InterPro" id="IPR036291">
    <property type="entry name" value="NAD(P)-bd_dom_sf"/>
</dbReference>
<sequence length="269" mass="27827">MASQQPVAQTLAGKVALVSGSSSGIGAAIARELSSRGASIIINYPFASEGAPARAVLQSLATSSQSITVEADLATLEGPRRLATAASERFGRVDILVNNAGHSSFCDLSQSSDAEVQQVWAKTVNLNGRGTLLLTHAVLPILAGPPSGSRIVNVGSSTSRDPDPHMSIYAGTKGMIEGFTRCWARDLPRTYGCTVNAVAPGPVGTEALLAAEGEGGFMRTLQARKEQTPVAPRYATPKEIAWVVAALCEEGASWVNGAIIPVTGGGTLW</sequence>
<name>A0AA38VAX9_9PEZI</name>
<evidence type="ECO:0000256" key="1">
    <source>
        <dbReference type="ARBA" id="ARBA00006484"/>
    </source>
</evidence>
<dbReference type="PANTHER" id="PTHR48107:SF7">
    <property type="entry name" value="RE15974P"/>
    <property type="match status" value="1"/>
</dbReference>